<dbReference type="EMBL" id="CP119067">
    <property type="protein sequence ID" value="WEL38856.1"/>
    <property type="molecule type" value="Genomic_DNA"/>
</dbReference>
<evidence type="ECO:0000313" key="9">
    <source>
        <dbReference type="EMBL" id="WEL38856.1"/>
    </source>
</evidence>
<evidence type="ECO:0000259" key="7">
    <source>
        <dbReference type="PROSITE" id="PS51294"/>
    </source>
</evidence>
<dbReference type="InterPro" id="IPR051575">
    <property type="entry name" value="Myb-like_DNA-bd"/>
</dbReference>
<dbReference type="AlphaFoldDB" id="A0A9Q9C6D9"/>
<keyword evidence="3" id="KW-0804">Transcription</keyword>
<keyword evidence="1" id="KW-0805">Transcription regulation</keyword>
<evidence type="ECO:0000313" key="11">
    <source>
        <dbReference type="Proteomes" id="UP001217963"/>
    </source>
</evidence>
<dbReference type="PROSITE" id="PS51294">
    <property type="entry name" value="HTH_MYB"/>
    <property type="match status" value="2"/>
</dbReference>
<keyword evidence="4" id="KW-0539">Nucleus</keyword>
<evidence type="ECO:0000313" key="8">
    <source>
        <dbReference type="EMBL" id="UTX43392.1"/>
    </source>
</evidence>
<dbReference type="PANTHER" id="PTHR46621:SF1">
    <property type="entry name" value="SNRNA-ACTIVATING PROTEIN COMPLEX SUBUNIT 4"/>
    <property type="match status" value="1"/>
</dbReference>
<organism evidence="8 10">
    <name type="scientific">Encephalitozoon hellem</name>
    <name type="common">Microsporidian parasite</name>
    <dbReference type="NCBI Taxonomy" id="27973"/>
    <lineage>
        <taxon>Eukaryota</taxon>
        <taxon>Fungi</taxon>
        <taxon>Fungi incertae sedis</taxon>
        <taxon>Microsporidia</taxon>
        <taxon>Unikaryonidae</taxon>
        <taxon>Encephalitozoon</taxon>
    </lineage>
</organism>
<dbReference type="InterPro" id="IPR001005">
    <property type="entry name" value="SANT/Myb"/>
</dbReference>
<proteinExistence type="predicted"/>
<dbReference type="Proteomes" id="UP001217963">
    <property type="component" value="Chromosome VI"/>
</dbReference>
<sequence length="259" mass="30865">MLEEGALSKRLEKLYMDYIEIEKILKRLRDIKRQCSYKSTAAKPKKKESVSLSVEADVKLDESFRKATKNCMRFDLGDPFWKEISRRFNIPRNECFNRWINKVEDFDRKLCRNDMDRVKEMNDEGKDWIEISREMGCRPLKVFVEHLRLNTTSVPKMWSVEEDRLLEQGVEKYGLSKWRYVSKIVGTRTGKECAMRFYFLNKNVRKGKWTKDEKERLVEGVGIYGEGDWRGVSTHVMTRNPIQCRSKYMAETKNKKDNK</sequence>
<evidence type="ECO:0000256" key="4">
    <source>
        <dbReference type="ARBA" id="ARBA00023242"/>
    </source>
</evidence>
<dbReference type="SUPFAM" id="SSF46689">
    <property type="entry name" value="Homeodomain-like"/>
    <property type="match status" value="2"/>
</dbReference>
<dbReference type="SMART" id="SM00717">
    <property type="entry name" value="SANT"/>
    <property type="match status" value="2"/>
</dbReference>
<evidence type="ECO:0000259" key="5">
    <source>
        <dbReference type="PROSITE" id="PS50090"/>
    </source>
</evidence>
<feature type="domain" description="Myb-like" evidence="5">
    <location>
        <begin position="158"/>
        <end position="197"/>
    </location>
</feature>
<dbReference type="GO" id="GO:0019185">
    <property type="term" value="C:snRNA-activating protein complex"/>
    <property type="evidence" value="ECO:0007669"/>
    <property type="project" value="TreeGrafter"/>
</dbReference>
<dbReference type="OrthoDB" id="2143914at2759"/>
<dbReference type="Proteomes" id="UP001059546">
    <property type="component" value="Chromosome VI"/>
</dbReference>
<dbReference type="GO" id="GO:0042795">
    <property type="term" value="P:snRNA transcription by RNA polymerase II"/>
    <property type="evidence" value="ECO:0007669"/>
    <property type="project" value="TreeGrafter"/>
</dbReference>
<dbReference type="PROSITE" id="PS50090">
    <property type="entry name" value="MYB_LIKE"/>
    <property type="match status" value="2"/>
</dbReference>
<dbReference type="EMBL" id="CP075152">
    <property type="protein sequence ID" value="UTX43392.1"/>
    <property type="molecule type" value="Genomic_DNA"/>
</dbReference>
<dbReference type="GO" id="GO:0000978">
    <property type="term" value="F:RNA polymerase II cis-regulatory region sequence-specific DNA binding"/>
    <property type="evidence" value="ECO:0007669"/>
    <property type="project" value="TreeGrafter"/>
</dbReference>
<evidence type="ECO:0000256" key="2">
    <source>
        <dbReference type="ARBA" id="ARBA00023125"/>
    </source>
</evidence>
<dbReference type="GO" id="GO:0042796">
    <property type="term" value="P:snRNA transcription by RNA polymerase III"/>
    <property type="evidence" value="ECO:0007669"/>
    <property type="project" value="TreeGrafter"/>
</dbReference>
<protein>
    <submittedName>
        <fullName evidence="8">SANT/myb-like domain-containing protein</fullName>
    </submittedName>
</protein>
<keyword evidence="11" id="KW-1185">Reference proteome</keyword>
<feature type="domain" description="SANT" evidence="6">
    <location>
        <begin position="153"/>
        <end position="205"/>
    </location>
</feature>
<dbReference type="PANTHER" id="PTHR46621">
    <property type="entry name" value="SNRNA-ACTIVATING PROTEIN COMPLEX SUBUNIT 4"/>
    <property type="match status" value="1"/>
</dbReference>
<dbReference type="Pfam" id="PF13921">
    <property type="entry name" value="Myb_DNA-bind_6"/>
    <property type="match status" value="1"/>
</dbReference>
<feature type="domain" description="HTH myb-type" evidence="7">
    <location>
        <begin position="158"/>
        <end position="196"/>
    </location>
</feature>
<dbReference type="GO" id="GO:0001006">
    <property type="term" value="F:RNA polymerase III type 3 promoter sequence-specific DNA binding"/>
    <property type="evidence" value="ECO:0007669"/>
    <property type="project" value="TreeGrafter"/>
</dbReference>
<evidence type="ECO:0000256" key="3">
    <source>
        <dbReference type="ARBA" id="ARBA00023163"/>
    </source>
</evidence>
<accession>A0A9Q9C6D9</accession>
<gene>
    <name evidence="8" type="ORF">GPU96_06g11410</name>
    <name evidence="9" type="ORF">PFJ87_06g01240</name>
</gene>
<evidence type="ECO:0000256" key="1">
    <source>
        <dbReference type="ARBA" id="ARBA00023015"/>
    </source>
</evidence>
<name>A0A9Q9C6D9_ENCHE</name>
<dbReference type="InterPro" id="IPR017884">
    <property type="entry name" value="SANT_dom"/>
</dbReference>
<dbReference type="InterPro" id="IPR017930">
    <property type="entry name" value="Myb_dom"/>
</dbReference>
<feature type="domain" description="HTH myb-type" evidence="7">
    <location>
        <begin position="201"/>
        <end position="256"/>
    </location>
</feature>
<keyword evidence="2" id="KW-0238">DNA-binding</keyword>
<feature type="domain" description="SANT" evidence="6">
    <location>
        <begin position="206"/>
        <end position="256"/>
    </location>
</feature>
<reference evidence="9 11" key="2">
    <citation type="submission" date="2023-02" db="EMBL/GenBank/DDBJ databases">
        <title>Encephalitozoon hellem ATCC 50451 complete genome.</title>
        <authorList>
            <person name="Mascarenhas dos Santos A.C."/>
            <person name="Julian A.T."/>
            <person name="Pombert J.-F."/>
        </authorList>
    </citation>
    <scope>NUCLEOTIDE SEQUENCE [LARGE SCALE GENOMIC DNA]</scope>
    <source>
        <strain evidence="9 11">ATCC 50451</strain>
    </source>
</reference>
<dbReference type="InterPro" id="IPR009057">
    <property type="entry name" value="Homeodomain-like_sf"/>
</dbReference>
<evidence type="ECO:0000259" key="6">
    <source>
        <dbReference type="PROSITE" id="PS51293"/>
    </source>
</evidence>
<dbReference type="PROSITE" id="PS51293">
    <property type="entry name" value="SANT"/>
    <property type="match status" value="2"/>
</dbReference>
<feature type="domain" description="Myb-like" evidence="5">
    <location>
        <begin position="201"/>
        <end position="252"/>
    </location>
</feature>
<reference evidence="8" key="1">
    <citation type="submission" date="2022-08" db="EMBL/GenBank/DDBJ databases">
        <title>Encephalitozoon hellem ATCC 50604 Complete Genome.</title>
        <authorList>
            <person name="Mascarenhas dos Santos A.C."/>
            <person name="Julian A.T."/>
            <person name="Pombert J.-F."/>
        </authorList>
    </citation>
    <scope>NUCLEOTIDE SEQUENCE</scope>
    <source>
        <strain evidence="8">ATCC 50604</strain>
    </source>
</reference>
<evidence type="ECO:0000313" key="10">
    <source>
        <dbReference type="Proteomes" id="UP001059546"/>
    </source>
</evidence>
<dbReference type="Gene3D" id="1.10.10.60">
    <property type="entry name" value="Homeodomain-like"/>
    <property type="match status" value="2"/>
</dbReference>
<dbReference type="CDD" id="cd00167">
    <property type="entry name" value="SANT"/>
    <property type="match status" value="2"/>
</dbReference>